<dbReference type="Pfam" id="PF08125">
    <property type="entry name" value="Mannitol_dh_C"/>
    <property type="match status" value="1"/>
</dbReference>
<dbReference type="InterPro" id="IPR013328">
    <property type="entry name" value="6PGD_dom2"/>
</dbReference>
<evidence type="ECO:0008006" key="6">
    <source>
        <dbReference type="Google" id="ProtNLM"/>
    </source>
</evidence>
<dbReference type="GO" id="GO:0019594">
    <property type="term" value="P:mannitol metabolic process"/>
    <property type="evidence" value="ECO:0007669"/>
    <property type="project" value="InterPro"/>
</dbReference>
<keyword evidence="2" id="KW-0520">NAD</keyword>
<reference evidence="5" key="1">
    <citation type="journal article" date="2015" name="Nature">
        <title>Complex archaea that bridge the gap between prokaryotes and eukaryotes.</title>
        <authorList>
            <person name="Spang A."/>
            <person name="Saw J.H."/>
            <person name="Jorgensen S.L."/>
            <person name="Zaremba-Niedzwiedzka K."/>
            <person name="Martijn J."/>
            <person name="Lind A.E."/>
            <person name="van Eijk R."/>
            <person name="Schleper C."/>
            <person name="Guy L."/>
            <person name="Ettema T.J."/>
        </authorList>
    </citation>
    <scope>NUCLEOTIDE SEQUENCE</scope>
</reference>
<dbReference type="InterPro" id="IPR050988">
    <property type="entry name" value="Mannitol_DH/Oxidoreductase"/>
</dbReference>
<feature type="domain" description="Mannitol dehydrogenase N-terminal" evidence="3">
    <location>
        <begin position="39"/>
        <end position="289"/>
    </location>
</feature>
<organism evidence="5">
    <name type="scientific">marine sediment metagenome</name>
    <dbReference type="NCBI Taxonomy" id="412755"/>
    <lineage>
        <taxon>unclassified sequences</taxon>
        <taxon>metagenomes</taxon>
        <taxon>ecological metagenomes</taxon>
    </lineage>
</organism>
<dbReference type="InterPro" id="IPR013118">
    <property type="entry name" value="Mannitol_DH_C"/>
</dbReference>
<dbReference type="FunFam" id="3.40.50.720:FF:000129">
    <property type="entry name" value="D-mannonate oxidoreductase"/>
    <property type="match status" value="1"/>
</dbReference>
<dbReference type="PANTHER" id="PTHR43362">
    <property type="entry name" value="MANNITOL DEHYDROGENASE DSF1-RELATED"/>
    <property type="match status" value="1"/>
</dbReference>
<dbReference type="Gene3D" id="3.40.50.720">
    <property type="entry name" value="NAD(P)-binding Rossmann-like Domain"/>
    <property type="match status" value="1"/>
</dbReference>
<feature type="domain" description="Mannitol dehydrogenase C-terminal" evidence="4">
    <location>
        <begin position="298"/>
        <end position="487"/>
    </location>
</feature>
<evidence type="ECO:0000259" key="3">
    <source>
        <dbReference type="Pfam" id="PF01232"/>
    </source>
</evidence>
<dbReference type="SUPFAM" id="SSF51735">
    <property type="entry name" value="NAD(P)-binding Rossmann-fold domains"/>
    <property type="match status" value="1"/>
</dbReference>
<proteinExistence type="predicted"/>
<name>A0A0F9RRW7_9ZZZZ</name>
<keyword evidence="1" id="KW-0560">Oxidoreductase</keyword>
<comment type="caution">
    <text evidence="5">The sequence shown here is derived from an EMBL/GenBank/DDBJ whole genome shotgun (WGS) entry which is preliminary data.</text>
</comment>
<dbReference type="InterPro" id="IPR013131">
    <property type="entry name" value="Mannitol_DH_N"/>
</dbReference>
<dbReference type="Pfam" id="PF01232">
    <property type="entry name" value="Mannitol_dh"/>
    <property type="match status" value="1"/>
</dbReference>
<sequence>MTQHQHTDALVTGLNQQSLAQLPSHVDTPTYDRSAVKAGIVHIGVGGFHRAHQAVYVNELLKTPGSEQWGICGVGLLEGNRGLRDILKQQDYLYTLTVRHPDGTIDNKVIGSMIDFLFAPEGKQAVINKLAHSDTKIVSLTITEGGYNFNPATGEFDTSNPDIINDINNPNDPITAFGYITAALKLRKEQGLGAFTVQSCDNIQHNGNVTRKMLLAFATEQDKDLSEWIEQNVSFPNAMVDRITPVSKKSDIDYVVDAYGVSDEWPITCESFTQWVIEDTFSDSRPNWDVVGAQFVTDVTPYETMKIRLLNAGHSVLGLLGSIHGYGTIDETVSDELFATYLRAFMDKEVTPNLEPLEGIDLESYKDTLIERFANPNIKDSLARICSESSAKLPKFLIATINENLVQGRDVSLATLVIATWCLYSDKGLSENGEQLEIQDAIHKELNSYAQETQTSPISFLKLTSLFGKLEHNETFTAEYKKSITALYAPNSKIKAIMQAVLDQKSN</sequence>
<evidence type="ECO:0000313" key="5">
    <source>
        <dbReference type="EMBL" id="KKN57429.1"/>
    </source>
</evidence>
<dbReference type="PROSITE" id="PS00974">
    <property type="entry name" value="MANNITOL_DHGENASE"/>
    <property type="match status" value="1"/>
</dbReference>
<dbReference type="EMBL" id="LAZR01000803">
    <property type="protein sequence ID" value="KKN57429.1"/>
    <property type="molecule type" value="Genomic_DNA"/>
</dbReference>
<dbReference type="GO" id="GO:0016616">
    <property type="term" value="F:oxidoreductase activity, acting on the CH-OH group of donors, NAD or NADP as acceptor"/>
    <property type="evidence" value="ECO:0007669"/>
    <property type="project" value="TreeGrafter"/>
</dbReference>
<gene>
    <name evidence="5" type="ORF">LCGC14_0562290</name>
</gene>
<dbReference type="PANTHER" id="PTHR43362:SF1">
    <property type="entry name" value="MANNITOL DEHYDROGENASE 2-RELATED"/>
    <property type="match status" value="1"/>
</dbReference>
<evidence type="ECO:0000256" key="2">
    <source>
        <dbReference type="ARBA" id="ARBA00023027"/>
    </source>
</evidence>
<dbReference type="InterPro" id="IPR008927">
    <property type="entry name" value="6-PGluconate_DH-like_C_sf"/>
</dbReference>
<evidence type="ECO:0000259" key="4">
    <source>
        <dbReference type="Pfam" id="PF08125"/>
    </source>
</evidence>
<evidence type="ECO:0000256" key="1">
    <source>
        <dbReference type="ARBA" id="ARBA00023002"/>
    </source>
</evidence>
<dbReference type="InterPro" id="IPR023027">
    <property type="entry name" value="Mannitol_DH_CS"/>
</dbReference>
<dbReference type="InterPro" id="IPR036291">
    <property type="entry name" value="NAD(P)-bd_dom_sf"/>
</dbReference>
<dbReference type="Gene3D" id="1.10.1040.10">
    <property type="entry name" value="N-(1-d-carboxylethyl)-l-norvaline Dehydrogenase, domain 2"/>
    <property type="match status" value="1"/>
</dbReference>
<accession>A0A0F9RRW7</accession>
<dbReference type="InterPro" id="IPR000669">
    <property type="entry name" value="Mannitol_DH"/>
</dbReference>
<dbReference type="PRINTS" id="PR00084">
    <property type="entry name" value="MTLDHDRGNASE"/>
</dbReference>
<dbReference type="AlphaFoldDB" id="A0A0F9RRW7"/>
<dbReference type="SUPFAM" id="SSF48179">
    <property type="entry name" value="6-phosphogluconate dehydrogenase C-terminal domain-like"/>
    <property type="match status" value="1"/>
</dbReference>
<protein>
    <recommendedName>
        <fullName evidence="6">Mannitol 2-dehydrogenase</fullName>
    </recommendedName>
</protein>